<keyword evidence="4 11" id="KW-1133">Transmembrane helix</keyword>
<comment type="subcellular location">
    <subcellularLocation>
        <location evidence="1">Membrane</location>
        <topology evidence="1">Multi-pass membrane protein</topology>
    </subcellularLocation>
</comment>
<dbReference type="Gene3D" id="3.40.190.10">
    <property type="entry name" value="Periplasmic binding protein-like II"/>
    <property type="match status" value="1"/>
</dbReference>
<feature type="signal peptide" evidence="12">
    <location>
        <begin position="1"/>
        <end position="20"/>
    </location>
</feature>
<evidence type="ECO:0000256" key="1">
    <source>
        <dbReference type="ARBA" id="ARBA00004141"/>
    </source>
</evidence>
<keyword evidence="6 11" id="KW-0472">Membrane</keyword>
<reference evidence="15" key="1">
    <citation type="journal article" date="2019" name="Nat. Commun.">
        <title>The genome of broomcorn millet.</title>
        <authorList>
            <person name="Zou C."/>
            <person name="Miki D."/>
            <person name="Li D."/>
            <person name="Tang Q."/>
            <person name="Xiao L."/>
            <person name="Rajput S."/>
            <person name="Deng P."/>
            <person name="Jia W."/>
            <person name="Huang R."/>
            <person name="Zhang M."/>
            <person name="Sun Y."/>
            <person name="Hu J."/>
            <person name="Fu X."/>
            <person name="Schnable P.S."/>
            <person name="Li F."/>
            <person name="Zhang H."/>
            <person name="Feng B."/>
            <person name="Zhu X."/>
            <person name="Liu R."/>
            <person name="Schnable J.C."/>
            <person name="Zhu J.-K."/>
            <person name="Zhang H."/>
        </authorList>
    </citation>
    <scope>NUCLEOTIDE SEQUENCE [LARGE SCALE GENOMIC DNA]</scope>
</reference>
<dbReference type="Pfam" id="PF01094">
    <property type="entry name" value="ANF_receptor"/>
    <property type="match status" value="1"/>
</dbReference>
<dbReference type="OrthoDB" id="636525at2759"/>
<keyword evidence="5" id="KW-0406">Ion transport</keyword>
<evidence type="ECO:0000256" key="7">
    <source>
        <dbReference type="ARBA" id="ARBA00023170"/>
    </source>
</evidence>
<evidence type="ECO:0000256" key="5">
    <source>
        <dbReference type="ARBA" id="ARBA00023065"/>
    </source>
</evidence>
<feature type="transmembrane region" description="Helical" evidence="11">
    <location>
        <begin position="504"/>
        <end position="522"/>
    </location>
</feature>
<feature type="transmembrane region" description="Helical" evidence="11">
    <location>
        <begin position="465"/>
        <end position="483"/>
    </location>
</feature>
<keyword evidence="2" id="KW-0813">Transport</keyword>
<dbReference type="Proteomes" id="UP000275267">
    <property type="component" value="Unassembled WGS sequence"/>
</dbReference>
<dbReference type="GO" id="GO:0015276">
    <property type="term" value="F:ligand-gated monoatomic ion channel activity"/>
    <property type="evidence" value="ECO:0007669"/>
    <property type="project" value="InterPro"/>
</dbReference>
<dbReference type="SUPFAM" id="SSF53822">
    <property type="entry name" value="Periplasmic binding protein-like I"/>
    <property type="match status" value="1"/>
</dbReference>
<evidence type="ECO:0000256" key="12">
    <source>
        <dbReference type="SAM" id="SignalP"/>
    </source>
</evidence>
<dbReference type="InterPro" id="IPR001320">
    <property type="entry name" value="Iontro_rcpt_C"/>
</dbReference>
<evidence type="ECO:0000313" key="14">
    <source>
        <dbReference type="EMBL" id="RLM85320.1"/>
    </source>
</evidence>
<comment type="caution">
    <text evidence="14">The sequence shown here is derived from an EMBL/GenBank/DDBJ whole genome shotgun (WGS) entry which is preliminary data.</text>
</comment>
<keyword evidence="7" id="KW-0675">Receptor</keyword>
<dbReference type="Gene3D" id="1.10.287.70">
    <property type="match status" value="1"/>
</dbReference>
<evidence type="ECO:0000256" key="3">
    <source>
        <dbReference type="ARBA" id="ARBA00022692"/>
    </source>
</evidence>
<evidence type="ECO:0000256" key="9">
    <source>
        <dbReference type="ARBA" id="ARBA00023286"/>
    </source>
</evidence>
<dbReference type="SMART" id="SM00079">
    <property type="entry name" value="PBPe"/>
    <property type="match status" value="1"/>
</dbReference>
<dbReference type="InterPro" id="IPR001828">
    <property type="entry name" value="ANF_lig-bd_rcpt"/>
</dbReference>
<evidence type="ECO:0000256" key="2">
    <source>
        <dbReference type="ARBA" id="ARBA00022448"/>
    </source>
</evidence>
<dbReference type="Pfam" id="PF00060">
    <property type="entry name" value="Lig_chan"/>
    <property type="match status" value="1"/>
</dbReference>
<feature type="domain" description="Ionotropic glutamate receptor C-terminal" evidence="13">
    <location>
        <begin position="332"/>
        <end position="606"/>
    </location>
</feature>
<feature type="chain" id="PRO_5018234216" description="Ionotropic glutamate receptor C-terminal domain-containing protein" evidence="12">
    <location>
        <begin position="21"/>
        <end position="683"/>
    </location>
</feature>
<keyword evidence="12" id="KW-0732">Signal</keyword>
<evidence type="ECO:0000256" key="10">
    <source>
        <dbReference type="ARBA" id="ARBA00023303"/>
    </source>
</evidence>
<keyword evidence="10" id="KW-0407">Ion channel</keyword>
<dbReference type="InterPro" id="IPR015683">
    <property type="entry name" value="Ionotropic_Glu_rcpt"/>
</dbReference>
<keyword evidence="15" id="KW-1185">Reference proteome</keyword>
<keyword evidence="8" id="KW-0325">Glycoprotein</keyword>
<proteinExistence type="predicted"/>
<dbReference type="PANTHER" id="PTHR18966">
    <property type="entry name" value="IONOTROPIC GLUTAMATE RECEPTOR"/>
    <property type="match status" value="1"/>
</dbReference>
<dbReference type="Gene3D" id="3.40.50.2300">
    <property type="match status" value="2"/>
</dbReference>
<organism evidence="14 15">
    <name type="scientific">Panicum miliaceum</name>
    <name type="common">Proso millet</name>
    <name type="synonym">Broomcorn millet</name>
    <dbReference type="NCBI Taxonomy" id="4540"/>
    <lineage>
        <taxon>Eukaryota</taxon>
        <taxon>Viridiplantae</taxon>
        <taxon>Streptophyta</taxon>
        <taxon>Embryophyta</taxon>
        <taxon>Tracheophyta</taxon>
        <taxon>Spermatophyta</taxon>
        <taxon>Magnoliopsida</taxon>
        <taxon>Liliopsida</taxon>
        <taxon>Poales</taxon>
        <taxon>Poaceae</taxon>
        <taxon>PACMAD clade</taxon>
        <taxon>Panicoideae</taxon>
        <taxon>Panicodae</taxon>
        <taxon>Paniceae</taxon>
        <taxon>Panicinae</taxon>
        <taxon>Panicum</taxon>
        <taxon>Panicum sect. Panicum</taxon>
    </lineage>
</organism>
<dbReference type="STRING" id="4540.A0A3L6QNB9"/>
<keyword evidence="9" id="KW-1071">Ligand-gated ion channel</keyword>
<evidence type="ECO:0000313" key="15">
    <source>
        <dbReference type="Proteomes" id="UP000275267"/>
    </source>
</evidence>
<evidence type="ECO:0000256" key="6">
    <source>
        <dbReference type="ARBA" id="ARBA00023136"/>
    </source>
</evidence>
<dbReference type="EMBL" id="PQIB02000011">
    <property type="protein sequence ID" value="RLM85320.1"/>
    <property type="molecule type" value="Genomic_DNA"/>
</dbReference>
<dbReference type="InterPro" id="IPR028082">
    <property type="entry name" value="Peripla_BP_I"/>
</dbReference>
<gene>
    <name evidence="14" type="ORF">C2845_PM04G12560</name>
</gene>
<evidence type="ECO:0000256" key="4">
    <source>
        <dbReference type="ARBA" id="ARBA00022989"/>
    </source>
</evidence>
<feature type="transmembrane region" description="Helical" evidence="11">
    <location>
        <begin position="629"/>
        <end position="651"/>
    </location>
</feature>
<accession>A0A3L6QNB9</accession>
<protein>
    <recommendedName>
        <fullName evidence="13">Ionotropic glutamate receptor C-terminal domain-containing protein</fullName>
    </recommendedName>
</protein>
<evidence type="ECO:0000259" key="13">
    <source>
        <dbReference type="SMART" id="SM00079"/>
    </source>
</evidence>
<evidence type="ECO:0000256" key="8">
    <source>
        <dbReference type="ARBA" id="ARBA00023180"/>
    </source>
</evidence>
<dbReference type="AlphaFoldDB" id="A0A3L6QNB9"/>
<dbReference type="SUPFAM" id="SSF53850">
    <property type="entry name" value="Periplasmic binding protein-like II"/>
    <property type="match status" value="1"/>
</dbReference>
<sequence length="683" mass="75385">MGGNIIISVLVLQTSWLLFASHDQPGLLGRAQQSDAAAVSSVVHVGALLDLGSAGGRASRASISLALEDFYASQPPGSGTTVALHVADCKDDEITALLQQMKVELNKLKTMQARVFVVHMSLNIAARLFVLAHDAEMLADGYAWVLTDSALCSDYVTQSDKLLTFPARFLSWYRQQNPTTPDPANPNIFHLWAYGTAWAIMTALRKAGPLTLGLKMPSSQNSNNSNDLSMLGVSQDGPGLIDSIRATRFQGISGEFVLVDGQRQGSVFEIFNVIGNSYRRIGFWTPDLGLTKKLITSSDASDNVGLNTVIWPGGSAQPPRGWEWPVAGKKLKIAVPVKPAPNPFVNVKKNLSTGKFDVTGYCIDIFEAVMQEMPYAVPCFVIWLVEHKESRDFGGSAGKQLVNIAYFSFQIYDAAIGDITIRYNRTSYADFTLHYTESGVAMIVPVKDDTNKKAWVFLKPLTTDLWFGSIAFFIYTGIVIWLLERRINNAELTGERVDSILSRLVVIVWVLVLLVITSSYTANLSSILTVQQLQPTETDVHELIKKGEYVGYHNGSYVGDLLEELGFDRRKAFPKRSPMVNDFSRTILSMTEGDAIIQIEKKWIRDQHACQNDGAIASPSSLNFKSFSGLFLVTGVASTSALLIALVMLLYKNKHKIRNSISESRLREDMDQSMQADRIKKEN</sequence>
<dbReference type="GO" id="GO:0016020">
    <property type="term" value="C:membrane"/>
    <property type="evidence" value="ECO:0007669"/>
    <property type="project" value="UniProtKB-SubCell"/>
</dbReference>
<keyword evidence="3 11" id="KW-0812">Transmembrane</keyword>
<name>A0A3L6QNB9_PANMI</name>
<evidence type="ECO:0000256" key="11">
    <source>
        <dbReference type="SAM" id="Phobius"/>
    </source>
</evidence>